<dbReference type="PANTHER" id="PTHR11070">
    <property type="entry name" value="UVRD / RECB / PCRA DNA HELICASE FAMILY MEMBER"/>
    <property type="match status" value="1"/>
</dbReference>
<evidence type="ECO:0000256" key="5">
    <source>
        <dbReference type="ARBA" id="ARBA00022840"/>
    </source>
</evidence>
<dbReference type="Proteomes" id="UP001580407">
    <property type="component" value="Unassembled WGS sequence"/>
</dbReference>
<feature type="binding site" evidence="11">
    <location>
        <begin position="74"/>
        <end position="81"/>
    </location>
    <ligand>
        <name>ATP</name>
        <dbReference type="ChEBI" id="CHEBI:30616"/>
    </ligand>
</feature>
<dbReference type="InterPro" id="IPR014017">
    <property type="entry name" value="DNA_helicase_UvrD-like_C"/>
</dbReference>
<keyword evidence="16" id="KW-1185">Reference proteome</keyword>
<accession>A0ABV5B9L7</accession>
<proteinExistence type="inferred from homology"/>
<feature type="domain" description="UvrD-like helicase ATP-binding" evidence="13">
    <location>
        <begin position="53"/>
        <end position="326"/>
    </location>
</feature>
<dbReference type="InterPro" id="IPR013986">
    <property type="entry name" value="DExx_box_DNA_helicase_dom_sf"/>
</dbReference>
<evidence type="ECO:0000256" key="9">
    <source>
        <dbReference type="ARBA" id="ARBA00034808"/>
    </source>
</evidence>
<evidence type="ECO:0000256" key="10">
    <source>
        <dbReference type="ARBA" id="ARBA00048988"/>
    </source>
</evidence>
<dbReference type="RefSeq" id="WP_375526143.1">
    <property type="nucleotide sequence ID" value="NZ_JBHILM010000017.1"/>
</dbReference>
<dbReference type="InterPro" id="IPR027417">
    <property type="entry name" value="P-loop_NTPase"/>
</dbReference>
<evidence type="ECO:0000259" key="14">
    <source>
        <dbReference type="PROSITE" id="PS51217"/>
    </source>
</evidence>
<comment type="caution">
    <text evidence="15">The sequence shown here is derived from an EMBL/GenBank/DDBJ whole genome shotgun (WGS) entry which is preliminary data.</text>
</comment>
<dbReference type="Pfam" id="PF14169">
    <property type="entry name" value="YdjO"/>
    <property type="match status" value="1"/>
</dbReference>
<evidence type="ECO:0000313" key="15">
    <source>
        <dbReference type="EMBL" id="MFB5682385.1"/>
    </source>
</evidence>
<dbReference type="InterPro" id="IPR025916">
    <property type="entry name" value="YdjO"/>
</dbReference>
<evidence type="ECO:0000313" key="16">
    <source>
        <dbReference type="Proteomes" id="UP001580407"/>
    </source>
</evidence>
<keyword evidence="7" id="KW-0413">Isomerase</keyword>
<dbReference type="Pfam" id="PF00580">
    <property type="entry name" value="UvrD-helicase"/>
    <property type="match status" value="1"/>
</dbReference>
<organism evidence="15 16">
    <name type="scientific">Paenibacillus terreus</name>
    <dbReference type="NCBI Taxonomy" id="1387834"/>
    <lineage>
        <taxon>Bacteria</taxon>
        <taxon>Bacillati</taxon>
        <taxon>Bacillota</taxon>
        <taxon>Bacilli</taxon>
        <taxon>Bacillales</taxon>
        <taxon>Paenibacillaceae</taxon>
        <taxon>Paenibacillus</taxon>
    </lineage>
</organism>
<keyword evidence="6" id="KW-0238">DNA-binding</keyword>
<evidence type="ECO:0000256" key="6">
    <source>
        <dbReference type="ARBA" id="ARBA00023125"/>
    </source>
</evidence>
<protein>
    <recommendedName>
        <fullName evidence="9">DNA 3'-5' helicase</fullName>
        <ecNumber evidence="9">5.6.2.4</ecNumber>
    </recommendedName>
</protein>
<dbReference type="PROSITE" id="PS51217">
    <property type="entry name" value="UVRD_HELICASE_CTER"/>
    <property type="match status" value="1"/>
</dbReference>
<sequence>MDSNISFYPRPLGVSYQLPLPVAGLASTDTSVQLVGENEPDAFYFRALEQAGILLNKPQLEAVRYGPGPLLTLAGAGCGKTTVLAARAGYLMAVRSVSPSSILLVTFTSKAAAEMKERIALLPGIRPAAARAVQARTFHSFALALLRHQGVTEDIFGDTQAQHTVMKMLLRQLRLSEAYQPETLLSALSAWKAEGRSAHELPETSQEERDAKQALLAYEDWKKERQKMDFDDILLRAARLLHDPAVLLPLQKRFAYIMVDEFQDTNTLQYEMVRRLAAKHRNLMVVGDDDQTIYTFNGARQESILQFDKVYKDAKVITLNINYRSDSRILGLGSSIVAKNRKRRAKRLVSAGREGLEPQFLTPSNPEEEAIHVVTHLLRQVEEGALRYSDIAILHRTASGSRSIFEQLVMRDVPFIQYGAGTVFYDQSLIRPLMDHLRLALNPRRMECIPSALGPLYVPREAGMEHIQKEEKKQAKKYPLIHLTRWERLRDFQQEQVKERIRLIKSLAAMKPLLAVQEMRRVFYDKYLESGDPGTWTHYKETLQESLEELETAARRFDTVEEFVAFADELSERHREMESLRNAADGDAVSLMTIHRAKGLEFPCVYLIGASEGILPHSTSLGKESPEDLLTSVTSGAQADPEQLLEEERRLAYVAVTRAKQMLYITSPAANHGKPAAVSRFLLEAYGVKPSVPSGRPNPHAQHPGAQARPGTQAKPGAQTRDSKARMITVPVWNCSSSACSAWIRKDIKHSGYARNEIAAAAESAPLCPLCSSPMQEGTRSVPAR</sequence>
<keyword evidence="3 11" id="KW-0378">Hydrolase</keyword>
<evidence type="ECO:0000256" key="3">
    <source>
        <dbReference type="ARBA" id="ARBA00022801"/>
    </source>
</evidence>
<name>A0ABV5B9L7_9BACL</name>
<evidence type="ECO:0000256" key="8">
    <source>
        <dbReference type="ARBA" id="ARBA00034617"/>
    </source>
</evidence>
<dbReference type="InterPro" id="IPR000212">
    <property type="entry name" value="DNA_helicase_UvrD/REP"/>
</dbReference>
<evidence type="ECO:0000256" key="11">
    <source>
        <dbReference type="PROSITE-ProRule" id="PRU00560"/>
    </source>
</evidence>
<dbReference type="CDD" id="cd17932">
    <property type="entry name" value="DEXQc_UvrD"/>
    <property type="match status" value="1"/>
</dbReference>
<dbReference type="Pfam" id="PF13361">
    <property type="entry name" value="UvrD_C"/>
    <property type="match status" value="1"/>
</dbReference>
<dbReference type="PANTHER" id="PTHR11070:SF2">
    <property type="entry name" value="ATP-DEPENDENT DNA HELICASE SRS2"/>
    <property type="match status" value="1"/>
</dbReference>
<dbReference type="InterPro" id="IPR014016">
    <property type="entry name" value="UvrD-like_ATP-bd"/>
</dbReference>
<dbReference type="EMBL" id="JBHILM010000017">
    <property type="protein sequence ID" value="MFB5682385.1"/>
    <property type="molecule type" value="Genomic_DNA"/>
</dbReference>
<evidence type="ECO:0000256" key="1">
    <source>
        <dbReference type="ARBA" id="ARBA00009922"/>
    </source>
</evidence>
<dbReference type="Gene3D" id="3.40.50.300">
    <property type="entry name" value="P-loop containing nucleotide triphosphate hydrolases"/>
    <property type="match status" value="2"/>
</dbReference>
<dbReference type="Gene3D" id="1.10.486.10">
    <property type="entry name" value="PCRA, domain 4"/>
    <property type="match status" value="1"/>
</dbReference>
<comment type="catalytic activity">
    <reaction evidence="10">
        <text>ATP + H2O = ADP + phosphate + H(+)</text>
        <dbReference type="Rhea" id="RHEA:13065"/>
        <dbReference type="ChEBI" id="CHEBI:15377"/>
        <dbReference type="ChEBI" id="CHEBI:15378"/>
        <dbReference type="ChEBI" id="CHEBI:30616"/>
        <dbReference type="ChEBI" id="CHEBI:43474"/>
        <dbReference type="ChEBI" id="CHEBI:456216"/>
        <dbReference type="EC" id="5.6.2.4"/>
    </reaction>
</comment>
<dbReference type="EC" id="5.6.2.4" evidence="9"/>
<reference evidence="15 16" key="1">
    <citation type="submission" date="2024-09" db="EMBL/GenBank/DDBJ databases">
        <authorList>
            <person name="Ruan L."/>
        </authorList>
    </citation>
    <scope>NUCLEOTIDE SEQUENCE [LARGE SCALE GENOMIC DNA]</scope>
    <source>
        <strain evidence="15 16">D33</strain>
    </source>
</reference>
<gene>
    <name evidence="15" type="ORF">ACE3NQ_15770</name>
</gene>
<dbReference type="CDD" id="cd18807">
    <property type="entry name" value="SF1_C_UvrD"/>
    <property type="match status" value="1"/>
</dbReference>
<dbReference type="Gene3D" id="1.10.10.160">
    <property type="match status" value="1"/>
</dbReference>
<comment type="catalytic activity">
    <reaction evidence="8">
        <text>Couples ATP hydrolysis with the unwinding of duplex DNA by translocating in the 3'-5' direction.</text>
        <dbReference type="EC" id="5.6.2.4"/>
    </reaction>
</comment>
<keyword evidence="4 11" id="KW-0347">Helicase</keyword>
<evidence type="ECO:0000259" key="13">
    <source>
        <dbReference type="PROSITE" id="PS51198"/>
    </source>
</evidence>
<dbReference type="SUPFAM" id="SSF52540">
    <property type="entry name" value="P-loop containing nucleoside triphosphate hydrolases"/>
    <property type="match status" value="1"/>
</dbReference>
<evidence type="ECO:0000256" key="4">
    <source>
        <dbReference type="ARBA" id="ARBA00022806"/>
    </source>
</evidence>
<feature type="region of interest" description="Disordered" evidence="12">
    <location>
        <begin position="692"/>
        <end position="723"/>
    </location>
</feature>
<evidence type="ECO:0000256" key="12">
    <source>
        <dbReference type="SAM" id="MobiDB-lite"/>
    </source>
</evidence>
<comment type="similarity">
    <text evidence="1">Belongs to the helicase family. UvrD subfamily.</text>
</comment>
<evidence type="ECO:0000256" key="7">
    <source>
        <dbReference type="ARBA" id="ARBA00023235"/>
    </source>
</evidence>
<evidence type="ECO:0000256" key="2">
    <source>
        <dbReference type="ARBA" id="ARBA00022741"/>
    </source>
</evidence>
<feature type="domain" description="UvrD-like helicase C-terminal" evidence="14">
    <location>
        <begin position="327"/>
        <end position="599"/>
    </location>
</feature>
<dbReference type="PROSITE" id="PS51198">
    <property type="entry name" value="UVRD_HELICASE_ATP_BIND"/>
    <property type="match status" value="1"/>
</dbReference>
<keyword evidence="5 11" id="KW-0067">ATP-binding</keyword>
<keyword evidence="2 11" id="KW-0547">Nucleotide-binding</keyword>